<dbReference type="Pfam" id="PF04773">
    <property type="entry name" value="FecR"/>
    <property type="match status" value="1"/>
</dbReference>
<feature type="domain" description="FecR protein" evidence="1">
    <location>
        <begin position="68"/>
        <end position="166"/>
    </location>
</feature>
<evidence type="ECO:0000259" key="1">
    <source>
        <dbReference type="Pfam" id="PF04773"/>
    </source>
</evidence>
<sequence length="214" mass="21927">MISIYRRDFLTNSGAALLAAIGAGLGGAGRAMAGTAAGQISRLAGTATILRAGAAIAVVPELPVMPEDRIRTGADSRVEVTFSDGSVLTVGPDSDIAVIAFAPNPEESNAVLELLSGIVRATVNSATGWKRFEVRTTTAVASVRGTDYLVENTGAASAVFVAEGRVAVSSRVGAGTVVIREGQGVDVTAEYTPLAVRVWGAKRRDAALARVTFP</sequence>
<organism evidence="2 3">
    <name type="scientific">Dongia mobilis</name>
    <dbReference type="NCBI Taxonomy" id="578943"/>
    <lineage>
        <taxon>Bacteria</taxon>
        <taxon>Pseudomonadati</taxon>
        <taxon>Pseudomonadota</taxon>
        <taxon>Alphaproteobacteria</taxon>
        <taxon>Rhodospirillales</taxon>
        <taxon>Dongiaceae</taxon>
        <taxon>Dongia</taxon>
    </lineage>
</organism>
<accession>A0A4R6WFY1</accession>
<dbReference type="PROSITE" id="PS51318">
    <property type="entry name" value="TAT"/>
    <property type="match status" value="1"/>
</dbReference>
<evidence type="ECO:0000313" key="2">
    <source>
        <dbReference type="EMBL" id="TDQ78930.1"/>
    </source>
</evidence>
<keyword evidence="3" id="KW-1185">Reference proteome</keyword>
<evidence type="ECO:0000313" key="3">
    <source>
        <dbReference type="Proteomes" id="UP000295783"/>
    </source>
</evidence>
<comment type="caution">
    <text evidence="2">The sequence shown here is derived from an EMBL/GenBank/DDBJ whole genome shotgun (WGS) entry which is preliminary data.</text>
</comment>
<dbReference type="EMBL" id="SNYW01000012">
    <property type="protein sequence ID" value="TDQ78930.1"/>
    <property type="molecule type" value="Genomic_DNA"/>
</dbReference>
<dbReference type="RefSeq" id="WP_166645241.1">
    <property type="nucleotide sequence ID" value="NZ_SNYW01000012.1"/>
</dbReference>
<proteinExistence type="predicted"/>
<reference evidence="2 3" key="1">
    <citation type="submission" date="2019-03" db="EMBL/GenBank/DDBJ databases">
        <title>Genomic Encyclopedia of Type Strains, Phase III (KMG-III): the genomes of soil and plant-associated and newly described type strains.</title>
        <authorList>
            <person name="Whitman W."/>
        </authorList>
    </citation>
    <scope>NUCLEOTIDE SEQUENCE [LARGE SCALE GENOMIC DNA]</scope>
    <source>
        <strain evidence="2 3">CGMCC 1.7660</strain>
    </source>
</reference>
<gene>
    <name evidence="2" type="ORF">A8950_3393</name>
</gene>
<dbReference type="PANTHER" id="PTHR38731">
    <property type="entry name" value="LIPL45-RELATED LIPOPROTEIN-RELATED"/>
    <property type="match status" value="1"/>
</dbReference>
<dbReference type="InterPro" id="IPR006860">
    <property type="entry name" value="FecR"/>
</dbReference>
<protein>
    <submittedName>
        <fullName evidence="2">FecR family protein</fullName>
    </submittedName>
</protein>
<dbReference type="Proteomes" id="UP000295783">
    <property type="component" value="Unassembled WGS sequence"/>
</dbReference>
<dbReference type="Gene3D" id="2.60.120.1440">
    <property type="match status" value="1"/>
</dbReference>
<name>A0A4R6WFY1_9PROT</name>
<dbReference type="InterPro" id="IPR006311">
    <property type="entry name" value="TAT_signal"/>
</dbReference>
<dbReference type="AlphaFoldDB" id="A0A4R6WFY1"/>